<reference evidence="3" key="2">
    <citation type="submission" date="2020-09" db="EMBL/GenBank/DDBJ databases">
        <authorList>
            <person name="Sun Q."/>
            <person name="Kim S."/>
        </authorList>
    </citation>
    <scope>NUCLEOTIDE SEQUENCE</scope>
    <source>
        <strain evidence="3">KCTC 42590</strain>
    </source>
</reference>
<reference evidence="3" key="1">
    <citation type="journal article" date="2014" name="Int. J. Syst. Evol. Microbiol.">
        <title>Complete genome sequence of Corynebacterium casei LMG S-19264T (=DSM 44701T), isolated from a smear-ripened cheese.</title>
        <authorList>
            <consortium name="US DOE Joint Genome Institute (JGI-PGF)"/>
            <person name="Walter F."/>
            <person name="Albersmeier A."/>
            <person name="Kalinowski J."/>
            <person name="Ruckert C."/>
        </authorList>
    </citation>
    <scope>NUCLEOTIDE SEQUENCE</scope>
    <source>
        <strain evidence="3">KCTC 42590</strain>
    </source>
</reference>
<dbReference type="InterPro" id="IPR028087">
    <property type="entry name" value="Tad_N"/>
</dbReference>
<keyword evidence="1" id="KW-0812">Transmembrane</keyword>
<dbReference type="SUPFAM" id="SSF53300">
    <property type="entry name" value="vWA-like"/>
    <property type="match status" value="1"/>
</dbReference>
<dbReference type="Pfam" id="PF13400">
    <property type="entry name" value="Tad"/>
    <property type="match status" value="1"/>
</dbReference>
<sequence length="551" mass="60444">MKLQMLRTKLCTGLFSLKRNEDGAIMIKTALLLVPFIALLGIGIDMSRIYLYRSELSGALDSAALAGGKAFNQFNEAEREAQIRAFFNENFPTNYMGGTLGELDIVPDEANTTLTITTTGILDMTFMRVLGFDKVPITVSAQATSKTTGLQLAMILDATGSMVDDGKIDDLQDASHTMIDALFGNNLSDDKLQISIIPYVTAANVGGAIDHDFIDFSDMPSSYTYDRDDISKWNGCVEARVTNSALDSGAMDVRPDFSGHKWKPYFWTPGHSNNDYFGIDGLVVVNPAGKVLPWSQAGHPKHKKFKGNGGNRKYDRGPNLACPLPMLDFSETSSEIHDYIDEIQPAYRLGGTVPITGMVWGWRRLQHNQEYFNNINDVPNDDSLTVKAAILMTDGENKIVSNISGPIPHYDGKRRMGQDRTDTIDDDGDGNCPGCNNVWDRDDEELGIIWKGDYSAYGRRDLGRLDGATTSTSAINAINKRLAFICSGMKSDNIVIYTVTFGSGATDTSLQNLYQGCASDPAKYFHAPSALELENAFEAIANDLSNLRLSK</sequence>
<gene>
    <name evidence="3" type="ORF">GCM10017044_18350</name>
</gene>
<dbReference type="Proteomes" id="UP000630923">
    <property type="component" value="Unassembled WGS sequence"/>
</dbReference>
<evidence type="ECO:0000259" key="2">
    <source>
        <dbReference type="Pfam" id="PF13400"/>
    </source>
</evidence>
<dbReference type="InterPro" id="IPR036465">
    <property type="entry name" value="vWFA_dom_sf"/>
</dbReference>
<evidence type="ECO:0000313" key="3">
    <source>
        <dbReference type="EMBL" id="GHF24073.1"/>
    </source>
</evidence>
<name>A0A919E6G7_9PROT</name>
<evidence type="ECO:0000256" key="1">
    <source>
        <dbReference type="SAM" id="Phobius"/>
    </source>
</evidence>
<proteinExistence type="predicted"/>
<comment type="caution">
    <text evidence="3">The sequence shown here is derived from an EMBL/GenBank/DDBJ whole genome shotgun (WGS) entry which is preliminary data.</text>
</comment>
<accession>A0A919E6G7</accession>
<dbReference type="EMBL" id="BNCI01000002">
    <property type="protein sequence ID" value="GHF24073.1"/>
    <property type="molecule type" value="Genomic_DNA"/>
</dbReference>
<dbReference type="AlphaFoldDB" id="A0A919E6G7"/>
<dbReference type="Gene3D" id="3.40.50.410">
    <property type="entry name" value="von Willebrand factor, type A domain"/>
    <property type="match status" value="1"/>
</dbReference>
<feature type="domain" description="Putative Flp pilus-assembly TadG-like N-terminal" evidence="2">
    <location>
        <begin position="23"/>
        <end position="68"/>
    </location>
</feature>
<keyword evidence="1" id="KW-0472">Membrane</keyword>
<feature type="transmembrane region" description="Helical" evidence="1">
    <location>
        <begin position="25"/>
        <end position="44"/>
    </location>
</feature>
<keyword evidence="1" id="KW-1133">Transmembrane helix</keyword>
<keyword evidence="4" id="KW-1185">Reference proteome</keyword>
<organism evidence="3 4">
    <name type="scientific">Kordiimonas sediminis</name>
    <dbReference type="NCBI Taxonomy" id="1735581"/>
    <lineage>
        <taxon>Bacteria</taxon>
        <taxon>Pseudomonadati</taxon>
        <taxon>Pseudomonadota</taxon>
        <taxon>Alphaproteobacteria</taxon>
        <taxon>Kordiimonadales</taxon>
        <taxon>Kordiimonadaceae</taxon>
        <taxon>Kordiimonas</taxon>
    </lineage>
</organism>
<protein>
    <recommendedName>
        <fullName evidence="2">Putative Flp pilus-assembly TadG-like N-terminal domain-containing protein</fullName>
    </recommendedName>
</protein>
<evidence type="ECO:0000313" key="4">
    <source>
        <dbReference type="Proteomes" id="UP000630923"/>
    </source>
</evidence>